<organism evidence="2 3">
    <name type="scientific">Cavenderia fasciculata</name>
    <name type="common">Slime mold</name>
    <name type="synonym">Dictyostelium fasciculatum</name>
    <dbReference type="NCBI Taxonomy" id="261658"/>
    <lineage>
        <taxon>Eukaryota</taxon>
        <taxon>Amoebozoa</taxon>
        <taxon>Evosea</taxon>
        <taxon>Eumycetozoa</taxon>
        <taxon>Dictyostelia</taxon>
        <taxon>Acytosteliales</taxon>
        <taxon>Cavenderiaceae</taxon>
        <taxon>Cavenderia</taxon>
    </lineage>
</organism>
<accession>F4PRA3</accession>
<reference evidence="3" key="1">
    <citation type="journal article" date="2011" name="Genome Res.">
        <title>Phylogeny-wide analysis of social amoeba genomes highlights ancient origins for complex intercellular communication.</title>
        <authorList>
            <person name="Heidel A.J."/>
            <person name="Lawal H.M."/>
            <person name="Felder M."/>
            <person name="Schilde C."/>
            <person name="Helps N.R."/>
            <person name="Tunggal B."/>
            <person name="Rivero F."/>
            <person name="John U."/>
            <person name="Schleicher M."/>
            <person name="Eichinger L."/>
            <person name="Platzer M."/>
            <person name="Noegel A.A."/>
            <person name="Schaap P."/>
            <person name="Gloeckner G."/>
        </authorList>
    </citation>
    <scope>NUCLEOTIDE SEQUENCE [LARGE SCALE GENOMIC DNA]</scope>
    <source>
        <strain evidence="3">SH3</strain>
    </source>
</reference>
<dbReference type="Pfam" id="PF12796">
    <property type="entry name" value="Ank_2"/>
    <property type="match status" value="2"/>
</dbReference>
<evidence type="ECO:0000313" key="3">
    <source>
        <dbReference type="Proteomes" id="UP000007797"/>
    </source>
</evidence>
<dbReference type="RefSeq" id="XP_004359153.1">
    <property type="nucleotide sequence ID" value="XM_004359096.1"/>
</dbReference>
<sequence length="781" mass="87802">MEQRIFKKVFSNIVLFNYIYSFVPIIYQDERVVSYRFKELPSINICRLDSSSSAKQIQLFQVKLKHDKDFVVYFKKLPAILRSSWIDLNTVKTLLKRFPHYFHNSLVPSAKEERNNDKTYRSKSWILDCLSISGNLECLQYIIEQCPWIGGITPNTVDMACESGHLHIVRYLLSSFKGIGPSHAGFEGAALNGHLPVIQHLLATTNIKFTHQAVMSAAKSGVVDLVRLLLKEIKRAEKGSGLSLDQFLMAAAIQGGSPNVVKLVFDHLGRDCLNNSCYFLMDIAAEIGDLEIVKFLESKKLVTPSVREKPTRLSLPAARGHYDVVEYLHRKKLSMLTPGDLQEACKHNQMAIVKYIVDKEPSGISVMCDTALGLAAESGHLTVCQYLFEKGLVRQCKSETLVAVCEAGHFEVAKFLVDNKFCASVNPTESATVTETMDKCLKANAKVGNLDMFQYLVKSFNLLTVEFDTMKYSSFTINPVELRHHQGSMLILKCMHVAAEHSHINLVKWMVAHYTIPLSKVRLLLTIVAEVASSELLDMFYQDDADTTIDSILPILQAASNHDNVTCYQYFLAKGVPKQLFKCPLLMDKAIEKGAIKIVRWLHLNIIGVVGGGDNTIATCSSQSVDMAAINGHLGVIQYLQRHGIHSGFSSSTATVALMYGHYELVHFLLNNRTEGYISQGRCLVVACSSNHLEIIEYLHTHHGPLPITSSLFKHDHEDIYRFLIQNYYAIITKQLNISDLGQRQAFFLTILKQHEQMLENLNNANNTTFSKLAKIIFKSK</sequence>
<keyword evidence="1" id="KW-0472">Membrane</keyword>
<dbReference type="GeneID" id="14873224"/>
<dbReference type="InterPro" id="IPR036770">
    <property type="entry name" value="Ankyrin_rpt-contain_sf"/>
</dbReference>
<dbReference type="PANTHER" id="PTHR46586">
    <property type="entry name" value="ANKYRIN REPEAT-CONTAINING PROTEIN"/>
    <property type="match status" value="1"/>
</dbReference>
<feature type="transmembrane region" description="Helical" evidence="1">
    <location>
        <begin position="9"/>
        <end position="27"/>
    </location>
</feature>
<dbReference type="Proteomes" id="UP000007797">
    <property type="component" value="Unassembled WGS sequence"/>
</dbReference>
<proteinExistence type="predicted"/>
<dbReference type="PANTHER" id="PTHR46586:SF3">
    <property type="entry name" value="ANKYRIN REPEAT-CONTAINING PROTEIN"/>
    <property type="match status" value="1"/>
</dbReference>
<dbReference type="Gene3D" id="1.25.40.20">
    <property type="entry name" value="Ankyrin repeat-containing domain"/>
    <property type="match status" value="2"/>
</dbReference>
<dbReference type="STRING" id="1054147.F4PRA3"/>
<dbReference type="SMART" id="SM00248">
    <property type="entry name" value="ANK"/>
    <property type="match status" value="9"/>
</dbReference>
<evidence type="ECO:0000313" key="2">
    <source>
        <dbReference type="EMBL" id="EGG21303.1"/>
    </source>
</evidence>
<dbReference type="InterPro" id="IPR052050">
    <property type="entry name" value="SecEffector_AnkRepeat"/>
</dbReference>
<name>F4PRA3_CACFS</name>
<keyword evidence="1" id="KW-0812">Transmembrane</keyword>
<dbReference type="SUPFAM" id="SSF48403">
    <property type="entry name" value="Ankyrin repeat"/>
    <property type="match status" value="2"/>
</dbReference>
<gene>
    <name evidence="2" type="ORF">DFA_01184</name>
</gene>
<dbReference type="AlphaFoldDB" id="F4PRA3"/>
<keyword evidence="1" id="KW-1133">Transmembrane helix</keyword>
<dbReference type="KEGG" id="dfa:DFA_01184"/>
<keyword evidence="3" id="KW-1185">Reference proteome</keyword>
<protein>
    <submittedName>
        <fullName evidence="2">Multiple ankyrin repeats single kh domain protein</fullName>
    </submittedName>
</protein>
<evidence type="ECO:0000256" key="1">
    <source>
        <dbReference type="SAM" id="Phobius"/>
    </source>
</evidence>
<dbReference type="EMBL" id="GL883010">
    <property type="protein sequence ID" value="EGG21303.1"/>
    <property type="molecule type" value="Genomic_DNA"/>
</dbReference>
<dbReference type="OrthoDB" id="76773at2759"/>
<dbReference type="InterPro" id="IPR002110">
    <property type="entry name" value="Ankyrin_rpt"/>
</dbReference>